<keyword evidence="1" id="KW-0732">Signal</keyword>
<dbReference type="PROSITE" id="PS51257">
    <property type="entry name" value="PROKAR_LIPOPROTEIN"/>
    <property type="match status" value="1"/>
</dbReference>
<accession>A0AAC9AD98</accession>
<feature type="signal peptide" evidence="1">
    <location>
        <begin position="1"/>
        <end position="26"/>
    </location>
</feature>
<evidence type="ECO:0000256" key="1">
    <source>
        <dbReference type="SAM" id="SignalP"/>
    </source>
</evidence>
<evidence type="ECO:0000313" key="3">
    <source>
        <dbReference type="Proteomes" id="UP000061468"/>
    </source>
</evidence>
<dbReference type="Proteomes" id="UP000061468">
    <property type="component" value="Chromosome"/>
</dbReference>
<reference evidence="2 3" key="1">
    <citation type="submission" date="2015-12" db="EMBL/GenBank/DDBJ databases">
        <title>Intraspecies pangenome expansion in the marine bacterium Alteromonas.</title>
        <authorList>
            <person name="Lopez-Perez M."/>
            <person name="Rodriguez-Valera F."/>
        </authorList>
    </citation>
    <scope>NUCLEOTIDE SEQUENCE [LARGE SCALE GENOMIC DNA]</scope>
    <source>
        <strain evidence="2 3">UM8</strain>
    </source>
</reference>
<gene>
    <name evidence="2" type="ORF">AV942_09305</name>
</gene>
<protein>
    <submittedName>
        <fullName evidence="2">Uncharacterized protein</fullName>
    </submittedName>
</protein>
<evidence type="ECO:0000313" key="2">
    <source>
        <dbReference type="EMBL" id="AMJ78472.1"/>
    </source>
</evidence>
<dbReference type="AlphaFoldDB" id="A0AAC9AD98"/>
<name>A0AAC9AD98_9ALTE</name>
<feature type="chain" id="PRO_5042017429" evidence="1">
    <location>
        <begin position="27"/>
        <end position="134"/>
    </location>
</feature>
<dbReference type="RefSeq" id="WP_015067059.1">
    <property type="nucleotide sequence ID" value="NZ_CAXGIV010000013.1"/>
</dbReference>
<dbReference type="EMBL" id="CP013928">
    <property type="protein sequence ID" value="AMJ78472.1"/>
    <property type="molecule type" value="Genomic_DNA"/>
</dbReference>
<sequence>MPFFVKKRVMVATALFTSLALTSGCAATQGDDMHEARTMSITASQKQAIENTISEWFGGVKITVADDVFSQSSKVTIERKAQMDSRGLPIDGRHNNPIFSFTLLTNGKQCLLRNEQTGELATLDNVVCEAAPKV</sequence>
<proteinExistence type="predicted"/>
<organism evidence="2 3">
    <name type="scientific">Alteromonas mediterranea</name>
    <dbReference type="NCBI Taxonomy" id="314275"/>
    <lineage>
        <taxon>Bacteria</taxon>
        <taxon>Pseudomonadati</taxon>
        <taxon>Pseudomonadota</taxon>
        <taxon>Gammaproteobacteria</taxon>
        <taxon>Alteromonadales</taxon>
        <taxon>Alteromonadaceae</taxon>
        <taxon>Alteromonas/Salinimonas group</taxon>
        <taxon>Alteromonas</taxon>
    </lineage>
</organism>